<keyword evidence="1" id="KW-0479">Metal-binding</keyword>
<proteinExistence type="predicted"/>
<dbReference type="OrthoDB" id="9803687at2"/>
<accession>H1XNC8</accession>
<dbReference type="Pfam" id="PF02607">
    <property type="entry name" value="B12-binding_2"/>
    <property type="match status" value="1"/>
</dbReference>
<evidence type="ECO:0000259" key="3">
    <source>
        <dbReference type="PROSITE" id="PS51332"/>
    </source>
</evidence>
<dbReference type="PROSITE" id="PS51332">
    <property type="entry name" value="B12_BINDING"/>
    <property type="match status" value="1"/>
</dbReference>
<dbReference type="KEGG" id="caby:Cabys_1304"/>
<dbReference type="STRING" id="880073.Cabys_1304"/>
<evidence type="ECO:0000313" key="8">
    <source>
        <dbReference type="Proteomes" id="UP000183868"/>
    </source>
</evidence>
<protein>
    <submittedName>
        <fullName evidence="6">Cobalamin B12-binding domain protein</fullName>
    </submittedName>
    <submittedName>
        <fullName evidence="5">Methanogenic corrinoid protein MtbC1</fullName>
    </submittedName>
</protein>
<feature type="domain" description="B12-binding N-terminal" evidence="4">
    <location>
        <begin position="33"/>
        <end position="103"/>
    </location>
</feature>
<evidence type="ECO:0000313" key="6">
    <source>
        <dbReference type="EMBL" id="EHO42099.1"/>
    </source>
</evidence>
<dbReference type="Proteomes" id="UP000004671">
    <property type="component" value="Chromosome"/>
</dbReference>
<dbReference type="PaxDb" id="880073-Calab_2489"/>
<dbReference type="SUPFAM" id="SSF52242">
    <property type="entry name" value="Cobalamin (vitamin B12)-binding domain"/>
    <property type="match status" value="1"/>
</dbReference>
<dbReference type="PANTHER" id="PTHR45833">
    <property type="entry name" value="METHIONINE SYNTHASE"/>
    <property type="match status" value="1"/>
</dbReference>
<dbReference type="GO" id="GO:0046872">
    <property type="term" value="F:metal ion binding"/>
    <property type="evidence" value="ECO:0007669"/>
    <property type="project" value="UniProtKB-KW"/>
</dbReference>
<feature type="domain" description="B12-binding" evidence="3">
    <location>
        <begin position="103"/>
        <end position="221"/>
    </location>
</feature>
<keyword evidence="2" id="KW-0170">Cobalt</keyword>
<dbReference type="PANTHER" id="PTHR45833:SF1">
    <property type="entry name" value="METHIONINE SYNTHASE"/>
    <property type="match status" value="1"/>
</dbReference>
<dbReference type="GO" id="GO:0031419">
    <property type="term" value="F:cobalamin binding"/>
    <property type="evidence" value="ECO:0007669"/>
    <property type="project" value="InterPro"/>
</dbReference>
<reference evidence="5 8" key="2">
    <citation type="submission" date="2016-11" db="EMBL/GenBank/DDBJ databases">
        <title>Genomic analysis of Caldithrix abyssi and proposal of a novel bacterial phylum Caldithrichaeota.</title>
        <authorList>
            <person name="Kublanov I."/>
            <person name="Sigalova O."/>
            <person name="Gavrilov S."/>
            <person name="Lebedinsky A."/>
            <person name="Ivanova N."/>
            <person name="Daum C."/>
            <person name="Reddy T."/>
            <person name="Klenk H.P."/>
            <person name="Goker M."/>
            <person name="Reva O."/>
            <person name="Miroshnichenko M."/>
            <person name="Kyprides N."/>
            <person name="Woyke T."/>
            <person name="Gelfand M."/>
        </authorList>
    </citation>
    <scope>NUCLEOTIDE SEQUENCE [LARGE SCALE GENOMIC DNA]</scope>
    <source>
        <strain evidence="5 8">LF13</strain>
    </source>
</reference>
<dbReference type="Proteomes" id="UP000183868">
    <property type="component" value="Chromosome"/>
</dbReference>
<dbReference type="InterPro" id="IPR003759">
    <property type="entry name" value="Cbl-bd_cap"/>
</dbReference>
<dbReference type="AlphaFoldDB" id="H1XNC8"/>
<organism evidence="6 7">
    <name type="scientific">Caldithrix abyssi DSM 13497</name>
    <dbReference type="NCBI Taxonomy" id="880073"/>
    <lineage>
        <taxon>Bacteria</taxon>
        <taxon>Pseudomonadati</taxon>
        <taxon>Calditrichota</taxon>
        <taxon>Calditrichia</taxon>
        <taxon>Calditrichales</taxon>
        <taxon>Calditrichaceae</taxon>
        <taxon>Caldithrix</taxon>
    </lineage>
</organism>
<evidence type="ECO:0000256" key="2">
    <source>
        <dbReference type="ARBA" id="ARBA00023285"/>
    </source>
</evidence>
<evidence type="ECO:0000256" key="1">
    <source>
        <dbReference type="ARBA" id="ARBA00022723"/>
    </source>
</evidence>
<dbReference type="GO" id="GO:0046653">
    <property type="term" value="P:tetrahydrofolate metabolic process"/>
    <property type="evidence" value="ECO:0007669"/>
    <property type="project" value="TreeGrafter"/>
</dbReference>
<dbReference type="InterPro" id="IPR050554">
    <property type="entry name" value="Met_Synthase/Corrinoid"/>
</dbReference>
<dbReference type="SUPFAM" id="SSF47644">
    <property type="entry name" value="Methionine synthase domain"/>
    <property type="match status" value="1"/>
</dbReference>
<dbReference type="Gene3D" id="3.40.50.280">
    <property type="entry name" value="Cobalamin-binding domain"/>
    <property type="match status" value="1"/>
</dbReference>
<dbReference type="GO" id="GO:0008705">
    <property type="term" value="F:methionine synthase activity"/>
    <property type="evidence" value="ECO:0007669"/>
    <property type="project" value="TreeGrafter"/>
</dbReference>
<dbReference type="eggNOG" id="COG5012">
    <property type="taxonomic scope" value="Bacteria"/>
</dbReference>
<dbReference type="GO" id="GO:0005829">
    <property type="term" value="C:cytosol"/>
    <property type="evidence" value="ECO:0007669"/>
    <property type="project" value="TreeGrafter"/>
</dbReference>
<dbReference type="HOGENOM" id="CLU_082102_1_0_0"/>
<dbReference type="EMBL" id="CM001402">
    <property type="protein sequence ID" value="EHO42099.1"/>
    <property type="molecule type" value="Genomic_DNA"/>
</dbReference>
<dbReference type="RefSeq" id="WP_006929332.1">
    <property type="nucleotide sequence ID" value="NZ_CM001402.1"/>
</dbReference>
<name>H1XNC8_CALAY</name>
<dbReference type="PROSITE" id="PS51337">
    <property type="entry name" value="B12_BINDING_NTER"/>
    <property type="match status" value="1"/>
</dbReference>
<dbReference type="SMART" id="SM01018">
    <property type="entry name" value="B12-binding_2"/>
    <property type="match status" value="1"/>
</dbReference>
<reference evidence="6 7" key="1">
    <citation type="submission" date="2011-09" db="EMBL/GenBank/DDBJ databases">
        <title>The permanent draft genome of Caldithrix abyssi DSM 13497.</title>
        <authorList>
            <consortium name="US DOE Joint Genome Institute (JGI-PGF)"/>
            <person name="Lucas S."/>
            <person name="Han J."/>
            <person name="Lapidus A."/>
            <person name="Bruce D."/>
            <person name="Goodwin L."/>
            <person name="Pitluck S."/>
            <person name="Peters L."/>
            <person name="Kyrpides N."/>
            <person name="Mavromatis K."/>
            <person name="Ivanova N."/>
            <person name="Mikhailova N."/>
            <person name="Chertkov O."/>
            <person name="Detter J.C."/>
            <person name="Tapia R."/>
            <person name="Han C."/>
            <person name="Land M."/>
            <person name="Hauser L."/>
            <person name="Markowitz V."/>
            <person name="Cheng J.-F."/>
            <person name="Hugenholtz P."/>
            <person name="Woyke T."/>
            <person name="Wu D."/>
            <person name="Spring S."/>
            <person name="Brambilla E."/>
            <person name="Klenk H.-P."/>
            <person name="Eisen J.A."/>
        </authorList>
    </citation>
    <scope>NUCLEOTIDE SEQUENCE [LARGE SCALE GENOMIC DNA]</scope>
    <source>
        <strain evidence="6 7">DSM 13497</strain>
    </source>
</reference>
<dbReference type="InterPro" id="IPR036594">
    <property type="entry name" value="Meth_synthase_dom"/>
</dbReference>
<dbReference type="InterPro" id="IPR036724">
    <property type="entry name" value="Cobalamin-bd_sf"/>
</dbReference>
<evidence type="ECO:0000313" key="5">
    <source>
        <dbReference type="EMBL" id="APF18053.1"/>
    </source>
</evidence>
<gene>
    <name evidence="5" type="ORF">Cabys_1304</name>
    <name evidence="6" type="ORF">Calab_2489</name>
</gene>
<dbReference type="EMBL" id="CP018099">
    <property type="protein sequence ID" value="APF18053.1"/>
    <property type="molecule type" value="Genomic_DNA"/>
</dbReference>
<evidence type="ECO:0000313" key="7">
    <source>
        <dbReference type="Proteomes" id="UP000004671"/>
    </source>
</evidence>
<keyword evidence="7" id="KW-1185">Reference proteome</keyword>
<sequence length="221" mass="23885">MCNDLLKQLGVCIERGKADAQSPHPADLKGQPGAAELTAKLLSAGVAPGEILQKAMIPAMKRLGDRFSQGLVFIPDLIIAAKAMKAAMQHLKPYFEAGEVQKKGTFVLGTVKGDLHDIGKNLVGMVLEGNGYRVIDLGVNVSSDRFLQTVEEHPDCRVGLSALLTTTMLYMDEIVKTVKSHFPQVPIFIGGAPVTPEFNQQIGANGYFPDPQQLVNFLETK</sequence>
<dbReference type="InterPro" id="IPR006158">
    <property type="entry name" value="Cobalamin-bd"/>
</dbReference>
<dbReference type="Pfam" id="PF02310">
    <property type="entry name" value="B12-binding"/>
    <property type="match status" value="1"/>
</dbReference>
<dbReference type="Gene3D" id="1.10.1240.10">
    <property type="entry name" value="Methionine synthase domain"/>
    <property type="match status" value="1"/>
</dbReference>
<dbReference type="GO" id="GO:0050667">
    <property type="term" value="P:homocysteine metabolic process"/>
    <property type="evidence" value="ECO:0007669"/>
    <property type="project" value="TreeGrafter"/>
</dbReference>
<evidence type="ECO:0000259" key="4">
    <source>
        <dbReference type="PROSITE" id="PS51337"/>
    </source>
</evidence>